<accession>A0A2J0KWN3</accession>
<dbReference type="AlphaFoldDB" id="A0A2J0KWN3"/>
<protein>
    <recommendedName>
        <fullName evidence="1">Carbohydrate-binding domain-containing protein</fullName>
    </recommendedName>
</protein>
<dbReference type="Gene3D" id="2.60.120.430">
    <property type="entry name" value="Galactose-binding lectin"/>
    <property type="match status" value="1"/>
</dbReference>
<name>A0A2J0KWN3_9BACT</name>
<organism evidence="2 3">
    <name type="scientific">Candidatus Aquitaenariimonas noxiae</name>
    <dbReference type="NCBI Taxonomy" id="1974741"/>
    <lineage>
        <taxon>Bacteria</taxon>
        <taxon>Pseudomonadati</taxon>
        <taxon>Candidatus Omnitrophota</taxon>
        <taxon>Candidatus Aquitaenariimonas</taxon>
    </lineage>
</organism>
<dbReference type="SUPFAM" id="SSF51445">
    <property type="entry name" value="(Trans)glycosidases"/>
    <property type="match status" value="1"/>
</dbReference>
<comment type="caution">
    <text evidence="2">The sequence shown here is derived from an EMBL/GenBank/DDBJ whole genome shotgun (WGS) entry which is preliminary data.</text>
</comment>
<evidence type="ECO:0000259" key="1">
    <source>
        <dbReference type="Pfam" id="PF06452"/>
    </source>
</evidence>
<sequence>MNKIGVRIIAVFFIISLVAIRPLFSEEMQVSTEMQGGSVVEPQEVTSAEGAAVAGQKATPPAEIIVDDFDKGRTMGVFSERSTTLGAFHGTFARRPSYCVITKTDKEKRGKQGLGLAIDFCDVAGWCGWYTLLNDIDVTPYNALSFWVKGSEGNEKFDIGFADAKMQDLEIDAVYAGPVTAFLSKGVSTTWQEVKVPLAKVGSEIDLSRMGSLVFWFRYETKGKIYVDDVKFIKDPEIGKIIDYNLPVSVYGKETERSMWVWKTDPVSNKKQKDELFGFCKRTDINVIYLFFGATPTEEGPEYSVKLAEFLKECHSRGIKVEALTGNPVWSLKEYHETCLSWIKGFLEFNKSRPENERMDGISLDVEPYLTQEWTTNKETIKTDYLELLKKIKETIDSYGQKFNFGMAIPIFYDKEDGGEFGRKVFGYIDYAALMDYYDTPDEIIEKARFHIDMAKQMNKTVFVGVETQNLVEMKQGKPRNTFFEEGWEEMEKVLHDTIEVYKNEASFGGVAIHFYDSYKALTRGRNVPLKDRPADIYTINSFGKGLKEVKIDGDLSEWDISNTYAVEYKDNVVYGQGAWLGTKDLSFKAYSMWEGDALYFAFDVTDDVLFQNKTGADMWEGDHIEFWLDVDLKGDYNEAINSNDDFQFGFSPGNFNNLLPEVVIWTPNIKDEVKNAIQIGAKKREGGYIIEVKIPKEVVLQKKYTQGSPEAAEEAALKLYQGIKLGISVDASDTDSENMPQKCLMSSSVNRVWGDPTTFGILELK</sequence>
<reference evidence="2 3" key="1">
    <citation type="submission" date="2017-09" db="EMBL/GenBank/DDBJ databases">
        <title>Depth-based differentiation of microbial function through sediment-hosted aquifers and enrichment of novel symbionts in the deep terrestrial subsurface.</title>
        <authorList>
            <person name="Probst A.J."/>
            <person name="Ladd B."/>
            <person name="Jarett J.K."/>
            <person name="Geller-Mcgrath D.E."/>
            <person name="Sieber C.M."/>
            <person name="Emerson J.B."/>
            <person name="Anantharaman K."/>
            <person name="Thomas B.C."/>
            <person name="Malmstrom R."/>
            <person name="Stieglmeier M."/>
            <person name="Klingl A."/>
            <person name="Woyke T."/>
            <person name="Ryan C.M."/>
            <person name="Banfield J.F."/>
        </authorList>
    </citation>
    <scope>NUCLEOTIDE SEQUENCE [LARGE SCALE GENOMIC DNA]</scope>
    <source>
        <strain evidence="2">CG07_land_8_20_14_0_80_42_15</strain>
    </source>
</reference>
<dbReference type="Gene3D" id="3.20.20.80">
    <property type="entry name" value="Glycosidases"/>
    <property type="match status" value="1"/>
</dbReference>
<dbReference type="GO" id="GO:0004553">
    <property type="term" value="F:hydrolase activity, hydrolyzing O-glycosyl compounds"/>
    <property type="evidence" value="ECO:0007669"/>
    <property type="project" value="InterPro"/>
</dbReference>
<evidence type="ECO:0000313" key="2">
    <source>
        <dbReference type="EMBL" id="PIU42189.1"/>
    </source>
</evidence>
<dbReference type="Gene3D" id="2.60.40.1190">
    <property type="match status" value="1"/>
</dbReference>
<dbReference type="GO" id="GO:0016052">
    <property type="term" value="P:carbohydrate catabolic process"/>
    <property type="evidence" value="ECO:0007669"/>
    <property type="project" value="InterPro"/>
</dbReference>
<dbReference type="InterPro" id="IPR010502">
    <property type="entry name" value="Carb-bd_dom_fam9"/>
</dbReference>
<dbReference type="SUPFAM" id="SSF49785">
    <property type="entry name" value="Galactose-binding domain-like"/>
    <property type="match status" value="1"/>
</dbReference>
<dbReference type="SUPFAM" id="SSF49344">
    <property type="entry name" value="CBD9-like"/>
    <property type="match status" value="1"/>
</dbReference>
<dbReference type="InterPro" id="IPR008979">
    <property type="entry name" value="Galactose-bd-like_sf"/>
</dbReference>
<proteinExistence type="predicted"/>
<dbReference type="Proteomes" id="UP000230052">
    <property type="component" value="Unassembled WGS sequence"/>
</dbReference>
<dbReference type="InterPro" id="IPR017853">
    <property type="entry name" value="GH"/>
</dbReference>
<dbReference type="Pfam" id="PF06452">
    <property type="entry name" value="CBM9_1"/>
    <property type="match status" value="1"/>
</dbReference>
<dbReference type="EMBL" id="PEWV01000016">
    <property type="protein sequence ID" value="PIU42189.1"/>
    <property type="molecule type" value="Genomic_DNA"/>
</dbReference>
<dbReference type="GO" id="GO:0030246">
    <property type="term" value="F:carbohydrate binding"/>
    <property type="evidence" value="ECO:0007669"/>
    <property type="project" value="InterPro"/>
</dbReference>
<gene>
    <name evidence="2" type="ORF">COS99_01620</name>
</gene>
<evidence type="ECO:0000313" key="3">
    <source>
        <dbReference type="Proteomes" id="UP000230052"/>
    </source>
</evidence>
<feature type="domain" description="Carbohydrate-binding" evidence="1">
    <location>
        <begin position="578"/>
        <end position="766"/>
    </location>
</feature>